<keyword evidence="1" id="KW-0812">Transmembrane</keyword>
<feature type="transmembrane region" description="Helical" evidence="1">
    <location>
        <begin position="195"/>
        <end position="218"/>
    </location>
</feature>
<reference evidence="2 3" key="1">
    <citation type="submission" date="2021-08" db="EMBL/GenBank/DDBJ databases">
        <title>Lysobacter sp. strain CJ11 Genome sequencing and assembly.</title>
        <authorList>
            <person name="Kim I."/>
        </authorList>
    </citation>
    <scope>NUCLEOTIDE SEQUENCE [LARGE SCALE GENOMIC DNA]</scope>
    <source>
        <strain evidence="2 3">CJ11</strain>
    </source>
</reference>
<feature type="transmembrane region" description="Helical" evidence="1">
    <location>
        <begin position="48"/>
        <end position="66"/>
    </location>
</feature>
<keyword evidence="3" id="KW-1185">Reference proteome</keyword>
<organism evidence="2 3">
    <name type="scientific">Lysobacter soyae</name>
    <dbReference type="NCBI Taxonomy" id="2764185"/>
    <lineage>
        <taxon>Bacteria</taxon>
        <taxon>Pseudomonadati</taxon>
        <taxon>Pseudomonadota</taxon>
        <taxon>Gammaproteobacteria</taxon>
        <taxon>Lysobacterales</taxon>
        <taxon>Lysobacteraceae</taxon>
        <taxon>Lysobacter</taxon>
    </lineage>
</organism>
<dbReference type="Proteomes" id="UP000824755">
    <property type="component" value="Chromosome"/>
</dbReference>
<feature type="transmembrane region" description="Helical" evidence="1">
    <location>
        <begin position="304"/>
        <end position="324"/>
    </location>
</feature>
<keyword evidence="1" id="KW-0472">Membrane</keyword>
<gene>
    <name evidence="2" type="ORF">H8L67_01855</name>
</gene>
<keyword evidence="1" id="KW-1133">Transmembrane helix</keyword>
<evidence type="ECO:0000313" key="2">
    <source>
        <dbReference type="EMBL" id="QYR53285.1"/>
    </source>
</evidence>
<feature type="transmembrane region" description="Helical" evidence="1">
    <location>
        <begin position="230"/>
        <end position="256"/>
    </location>
</feature>
<feature type="transmembrane region" description="Helical" evidence="1">
    <location>
        <begin position="262"/>
        <end position="283"/>
    </location>
</feature>
<protein>
    <submittedName>
        <fullName evidence="2">DUF3667 domain-containing protein</fullName>
    </submittedName>
</protein>
<accession>A0ABX8WR19</accession>
<proteinExistence type="predicted"/>
<evidence type="ECO:0000313" key="3">
    <source>
        <dbReference type="Proteomes" id="UP000824755"/>
    </source>
</evidence>
<evidence type="ECO:0000256" key="1">
    <source>
        <dbReference type="SAM" id="Phobius"/>
    </source>
</evidence>
<dbReference type="Pfam" id="PF12412">
    <property type="entry name" value="DUF3667"/>
    <property type="match status" value="1"/>
</dbReference>
<sequence length="325" mass="36629">MKHALEEVFESFWHVDGRIFRTLRDICIPGRAAINYLSGKRARYLPPLRIFLILSIFTFFLAHLAMPEDTAFKVRDDSSFNEAKTVAEVEKMRADTLAAMAEVPEPAKSISIDKIGEAADARIAQLTGKTPQQASNSFNVSMQTNIEKEIAKARANPYRSAHMPDWYDALIQKLKLRMLSNIGKLAKGQDGLGPLWLSSVPTALFFMVPVFALLLRIVYWRSSFTYLEQLVVALYSHAHLLMLSALLLLGACLVHLTESAVLQKFVGFAVVPVVIWAMVYLYLSQKRIYRQSTLMTTLKYLLLGSMHFMLLVFVATAAGIMMFLK</sequence>
<name>A0ABX8WR19_9GAMM</name>
<dbReference type="EMBL" id="CP080544">
    <property type="protein sequence ID" value="QYR53285.1"/>
    <property type="molecule type" value="Genomic_DNA"/>
</dbReference>
<dbReference type="InterPro" id="IPR022134">
    <property type="entry name" value="DUF3667"/>
</dbReference>